<dbReference type="EMBL" id="QWZQ01000017">
    <property type="protein sequence ID" value="RRK10631.1"/>
    <property type="molecule type" value="Genomic_DNA"/>
</dbReference>
<dbReference type="RefSeq" id="WP_125072150.1">
    <property type="nucleotide sequence ID" value="NZ_QWZQ01000017.1"/>
</dbReference>
<dbReference type="OrthoDB" id="2297636at2"/>
<evidence type="ECO:0000313" key="1">
    <source>
        <dbReference type="EMBL" id="RRK10631.1"/>
    </source>
</evidence>
<keyword evidence="2" id="KW-1185">Reference proteome</keyword>
<dbReference type="AlphaFoldDB" id="A0A3R8J7I6"/>
<accession>A0A3R8J7I6</accession>
<reference evidence="1 2" key="1">
    <citation type="submission" date="2018-08" db="EMBL/GenBank/DDBJ databases">
        <title>Genome Lactobacillus garii FI11369.</title>
        <authorList>
            <person name="Diaz M."/>
            <person name="Narbad A."/>
        </authorList>
    </citation>
    <scope>NUCLEOTIDE SEQUENCE [LARGE SCALE GENOMIC DNA]</scope>
    <source>
        <strain evidence="1 2">FI11369</strain>
    </source>
</reference>
<dbReference type="Proteomes" id="UP000283633">
    <property type="component" value="Unassembled WGS sequence"/>
</dbReference>
<protein>
    <submittedName>
        <fullName evidence="1">Uncharacterized protein</fullName>
    </submittedName>
</protein>
<organism evidence="1 2">
    <name type="scientific">Lactiplantibacillus garii</name>
    <dbReference type="NCBI Taxonomy" id="2306423"/>
    <lineage>
        <taxon>Bacteria</taxon>
        <taxon>Bacillati</taxon>
        <taxon>Bacillota</taxon>
        <taxon>Bacilli</taxon>
        <taxon>Lactobacillales</taxon>
        <taxon>Lactobacillaceae</taxon>
        <taxon>Lactiplantibacillus</taxon>
    </lineage>
</organism>
<evidence type="ECO:0000313" key="2">
    <source>
        <dbReference type="Proteomes" id="UP000283633"/>
    </source>
</evidence>
<name>A0A3R8J7I6_9LACO</name>
<sequence length="193" mass="21122">MKQQIVPALPTERVQYEQWYQLGLAAMTATTIRLRRLAHQREDGLVGWLPQFTVRCSAPNADQRLTDVQRAVAQLAVAPTSVLVTTEWVEATFTFVGTPGKAAVWNATDGALWRLYDGLLTSLVGTEFQPLTQIRVGLTRGNGLTPQVVRPSFAAYAAPTTNLTVMATPPELSQYAPTAKPEQGGKLVPFKPF</sequence>
<gene>
    <name evidence="1" type="ORF">D1831_06640</name>
</gene>
<proteinExistence type="predicted"/>
<comment type="caution">
    <text evidence="1">The sequence shown here is derived from an EMBL/GenBank/DDBJ whole genome shotgun (WGS) entry which is preliminary data.</text>
</comment>